<dbReference type="Proteomes" id="UP000664904">
    <property type="component" value="Chromosome"/>
</dbReference>
<sequence>MNYLTCCVTALLLPLSVNASQIFLAKAKDNVLQVTAITSDIGYHNQPLIAANGVYFTGEAGNEKNTQTDLFFYDFQSQQTRNLTNSSVSEFSPTLYPYDAGLSSVVVEPDGTQRLWFYPFDTSKKPQRLYDDLKPVGYHAWGAKDDMILFMLGESPLSLLQRQSINAPTKNGQ</sequence>
<evidence type="ECO:0000313" key="3">
    <source>
        <dbReference type="Proteomes" id="UP000664904"/>
    </source>
</evidence>
<organism evidence="2 3">
    <name type="scientific">Pseudoalteromonas xiamenensis</name>
    <dbReference type="NCBI Taxonomy" id="882626"/>
    <lineage>
        <taxon>Bacteria</taxon>
        <taxon>Pseudomonadati</taxon>
        <taxon>Pseudomonadota</taxon>
        <taxon>Gammaproteobacteria</taxon>
        <taxon>Alteromonadales</taxon>
        <taxon>Pseudoalteromonadaceae</taxon>
        <taxon>Pseudoalteromonas</taxon>
    </lineage>
</organism>
<protein>
    <submittedName>
        <fullName evidence="2">Uncharacterized protein</fullName>
    </submittedName>
</protein>
<dbReference type="RefSeq" id="WP_208841741.1">
    <property type="nucleotide sequence ID" value="NZ_CP072133.1"/>
</dbReference>
<reference evidence="2" key="1">
    <citation type="submission" date="2021-03" db="EMBL/GenBank/DDBJ databases">
        <title>Complete Genome of Pseudoalteromonas xiamenensis STKMTI.2, a new potential marine bacterium producing anti-Vibrio compounds.</title>
        <authorList>
            <person name="Handayani D.P."/>
            <person name="Isnansetyo A."/>
            <person name="Istiqomah I."/>
            <person name="Jumina J."/>
        </authorList>
    </citation>
    <scope>NUCLEOTIDE SEQUENCE</scope>
    <source>
        <strain evidence="2">STKMTI.2</strain>
    </source>
</reference>
<name>A0A975DF41_9GAMM</name>
<feature type="signal peptide" evidence="1">
    <location>
        <begin position="1"/>
        <end position="19"/>
    </location>
</feature>
<evidence type="ECO:0000256" key="1">
    <source>
        <dbReference type="SAM" id="SignalP"/>
    </source>
</evidence>
<dbReference type="Gene3D" id="2.120.10.30">
    <property type="entry name" value="TolB, C-terminal domain"/>
    <property type="match status" value="1"/>
</dbReference>
<dbReference type="EMBL" id="CP072133">
    <property type="protein sequence ID" value="QTH70145.1"/>
    <property type="molecule type" value="Genomic_DNA"/>
</dbReference>
<dbReference type="SUPFAM" id="SSF69304">
    <property type="entry name" value="Tricorn protease N-terminal domain"/>
    <property type="match status" value="1"/>
</dbReference>
<feature type="chain" id="PRO_5037007942" evidence="1">
    <location>
        <begin position="20"/>
        <end position="173"/>
    </location>
</feature>
<proteinExistence type="predicted"/>
<dbReference type="AlphaFoldDB" id="A0A975DF41"/>
<accession>A0A975DF41</accession>
<keyword evidence="1" id="KW-0732">Signal</keyword>
<dbReference type="KEGG" id="pxi:J5O05_08725"/>
<gene>
    <name evidence="2" type="ORF">J5O05_08725</name>
</gene>
<evidence type="ECO:0000313" key="2">
    <source>
        <dbReference type="EMBL" id="QTH70145.1"/>
    </source>
</evidence>
<dbReference type="InterPro" id="IPR011042">
    <property type="entry name" value="6-blade_b-propeller_TolB-like"/>
</dbReference>
<keyword evidence="3" id="KW-1185">Reference proteome</keyword>